<dbReference type="EMBL" id="VMKP01000002">
    <property type="protein sequence ID" value="TVO65320.1"/>
    <property type="molecule type" value="Genomic_DNA"/>
</dbReference>
<dbReference type="SUPFAM" id="SSF140931">
    <property type="entry name" value="Fic-like"/>
    <property type="match status" value="1"/>
</dbReference>
<accession>A0A557RJJ5</accession>
<evidence type="ECO:0000313" key="4">
    <source>
        <dbReference type="Proteomes" id="UP000316688"/>
    </source>
</evidence>
<dbReference type="InterPro" id="IPR036390">
    <property type="entry name" value="WH_DNA-bd_sf"/>
</dbReference>
<protein>
    <submittedName>
        <fullName evidence="3">Fic family protein</fullName>
    </submittedName>
</protein>
<organism evidence="3 4">
    <name type="scientific">Spiribacter aquaticus</name>
    <dbReference type="NCBI Taxonomy" id="1935996"/>
    <lineage>
        <taxon>Bacteria</taxon>
        <taxon>Pseudomonadati</taxon>
        <taxon>Pseudomonadota</taxon>
        <taxon>Gammaproteobacteria</taxon>
        <taxon>Chromatiales</taxon>
        <taxon>Ectothiorhodospiraceae</taxon>
        <taxon>Spiribacter</taxon>
    </lineage>
</organism>
<evidence type="ECO:0000259" key="2">
    <source>
        <dbReference type="Pfam" id="PF21248"/>
    </source>
</evidence>
<evidence type="ECO:0000313" key="3">
    <source>
        <dbReference type="EMBL" id="TVO65320.1"/>
    </source>
</evidence>
<sequence length="299" mass="33486">MASSIDDYFPPRGPLETLPVMQALVSAHRHLAELKGVAKTIPNEGLLLSTLSLQEAQSSSEIENIITTQDALYRYQVQPTQADPASKEVARYADGLQVGLQAVRRTGLLTTNVVCEVQAVLEGNSAGFRRTPGTVLENERTGEVVYHPPSPERVPDLMSRLERYLHEETGRIINVLALVREGLLEGVALTARHTTWLVEMIGRLLHTHKHIIRDRHRFYSQDLINNIFRHPYTKVAFLERDLGVSRATATRYLDALAEDGILAKQKLGRENYYVNRDLVSLLFNLPALEDTDTPSARSS</sequence>
<comment type="caution">
    <text evidence="3">The sequence shown here is derived from an EMBL/GenBank/DDBJ whole genome shotgun (WGS) entry which is preliminary data.</text>
</comment>
<dbReference type="InterPro" id="IPR048770">
    <property type="entry name" value="SoFic-like_C"/>
</dbReference>
<evidence type="ECO:0000259" key="1">
    <source>
        <dbReference type="Pfam" id="PF13784"/>
    </source>
</evidence>
<reference evidence="3 4" key="1">
    <citation type="submission" date="2019-07" db="EMBL/GenBank/DDBJ databases">
        <title>Reclasification of Spiribacter aquaticus.</title>
        <authorList>
            <person name="Leon M.J."/>
            <person name="Sanchez-Porro C."/>
            <person name="Ventosa A."/>
        </authorList>
    </citation>
    <scope>NUCLEOTIDE SEQUENCE [LARGE SCALE GENOMIC DNA]</scope>
    <source>
        <strain evidence="3 4">SP30</strain>
    </source>
</reference>
<dbReference type="AlphaFoldDB" id="A0A557RJJ5"/>
<dbReference type="Proteomes" id="UP000316688">
    <property type="component" value="Unassembled WGS sequence"/>
</dbReference>
<dbReference type="Gene3D" id="1.10.10.10">
    <property type="entry name" value="Winged helix-like DNA-binding domain superfamily/Winged helix DNA-binding domain"/>
    <property type="match status" value="1"/>
</dbReference>
<name>A0A557RJJ5_9GAMM</name>
<proteinExistence type="predicted"/>
<keyword evidence="4" id="KW-1185">Reference proteome</keyword>
<gene>
    <name evidence="3" type="ORF">FPL11_04335</name>
</gene>
<feature type="domain" description="Fic/DOC N-terminal" evidence="1">
    <location>
        <begin position="22"/>
        <end position="101"/>
    </location>
</feature>
<dbReference type="Gene3D" id="1.10.3290.10">
    <property type="entry name" value="Fido-like domain"/>
    <property type="match status" value="1"/>
</dbReference>
<dbReference type="InterPro" id="IPR036388">
    <property type="entry name" value="WH-like_DNA-bd_sf"/>
</dbReference>
<dbReference type="InterPro" id="IPR036597">
    <property type="entry name" value="Fido-like_dom_sf"/>
</dbReference>
<dbReference type="SUPFAM" id="SSF46785">
    <property type="entry name" value="Winged helix' DNA-binding domain"/>
    <property type="match status" value="1"/>
</dbReference>
<feature type="domain" description="Adenylyltransferase SoFic-like C-terminal" evidence="2">
    <location>
        <begin position="206"/>
        <end position="278"/>
    </location>
</feature>
<dbReference type="RefSeq" id="WP_144347573.1">
    <property type="nucleotide sequence ID" value="NZ_VMKP01000002.1"/>
</dbReference>
<dbReference type="InterPro" id="IPR025758">
    <property type="entry name" value="Fic/DOC_N"/>
</dbReference>
<dbReference type="Pfam" id="PF21248">
    <property type="entry name" value="SoFic-like_C"/>
    <property type="match status" value="1"/>
</dbReference>
<dbReference type="Pfam" id="PF13784">
    <property type="entry name" value="Fic_N"/>
    <property type="match status" value="1"/>
</dbReference>